<dbReference type="InterPro" id="IPR045010">
    <property type="entry name" value="MDR_fam"/>
</dbReference>
<dbReference type="InParanoid" id="M0MHT7"/>
<dbReference type="InterPro" id="IPR020843">
    <property type="entry name" value="ER"/>
</dbReference>
<dbReference type="InterPro" id="IPR036291">
    <property type="entry name" value="NAD(P)-bd_dom_sf"/>
</dbReference>
<dbReference type="PANTHER" id="PTHR43205">
    <property type="entry name" value="PROSTAGLANDIN REDUCTASE"/>
    <property type="match status" value="1"/>
</dbReference>
<dbReference type="PATRIC" id="fig|1227455.4.peg.1969"/>
<evidence type="ECO:0000313" key="3">
    <source>
        <dbReference type="EMBL" id="EMA44903.1"/>
    </source>
</evidence>
<feature type="domain" description="Enoyl reductase (ER)" evidence="2">
    <location>
        <begin position="55"/>
        <end position="370"/>
    </location>
</feature>
<dbReference type="SMART" id="SM00829">
    <property type="entry name" value="PKS_ER"/>
    <property type="match status" value="1"/>
</dbReference>
<organism evidence="3 4">
    <name type="scientific">Halococcus saccharolyticus DSM 5350</name>
    <dbReference type="NCBI Taxonomy" id="1227455"/>
    <lineage>
        <taxon>Archaea</taxon>
        <taxon>Methanobacteriati</taxon>
        <taxon>Methanobacteriota</taxon>
        <taxon>Stenosarchaea group</taxon>
        <taxon>Halobacteria</taxon>
        <taxon>Halobacteriales</taxon>
        <taxon>Halococcaceae</taxon>
        <taxon>Halococcus</taxon>
    </lineage>
</organism>
<dbReference type="GO" id="GO:0016628">
    <property type="term" value="F:oxidoreductase activity, acting on the CH-CH group of donors, NAD or NADP as acceptor"/>
    <property type="evidence" value="ECO:0007669"/>
    <property type="project" value="InterPro"/>
</dbReference>
<gene>
    <name evidence="3" type="ORF">C449_09609</name>
</gene>
<dbReference type="FunFam" id="3.40.50.720:FF:000121">
    <property type="entry name" value="Prostaglandin reductase 2"/>
    <property type="match status" value="1"/>
</dbReference>
<dbReference type="STRING" id="1227455.C449_09609"/>
<dbReference type="Pfam" id="PF00107">
    <property type="entry name" value="ADH_zinc_N"/>
    <property type="match status" value="1"/>
</dbReference>
<dbReference type="SUPFAM" id="SSF50129">
    <property type="entry name" value="GroES-like"/>
    <property type="match status" value="2"/>
</dbReference>
<dbReference type="InterPro" id="IPR013149">
    <property type="entry name" value="ADH-like_C"/>
</dbReference>
<keyword evidence="1" id="KW-0560">Oxidoreductase</keyword>
<dbReference type="SUPFAM" id="SSF51735">
    <property type="entry name" value="NAD(P)-binding Rossmann-fold domains"/>
    <property type="match status" value="1"/>
</dbReference>
<name>M0MHT7_9EURY</name>
<dbReference type="Pfam" id="PF16884">
    <property type="entry name" value="ADH_N_2"/>
    <property type="match status" value="1"/>
</dbReference>
<comment type="caution">
    <text evidence="3">The sequence shown here is derived from an EMBL/GenBank/DDBJ whole genome shotgun (WGS) entry which is preliminary data.</text>
</comment>
<proteinExistence type="predicted"/>
<dbReference type="InterPro" id="IPR041694">
    <property type="entry name" value="ADH_N_2"/>
</dbReference>
<dbReference type="CDD" id="cd05288">
    <property type="entry name" value="PGDH"/>
    <property type="match status" value="1"/>
</dbReference>
<dbReference type="Gene3D" id="3.90.180.10">
    <property type="entry name" value="Medium-chain alcohol dehydrogenases, catalytic domain"/>
    <property type="match status" value="1"/>
</dbReference>
<dbReference type="EMBL" id="AOMD01000021">
    <property type="protein sequence ID" value="EMA44903.1"/>
    <property type="molecule type" value="Genomic_DNA"/>
</dbReference>
<accession>M0MHT7</accession>
<dbReference type="PANTHER" id="PTHR43205:SF7">
    <property type="entry name" value="PROSTAGLANDIN REDUCTASE 1"/>
    <property type="match status" value="1"/>
</dbReference>
<sequence length="378" mass="41471">MPKCRWCSRYVSGQCRFYRSTADTRTLVRSRIDESAVTDTNRQFVLGKRPDGKPDRDTFELEERDVPEPRHGEVLVRTLYLSVDPYMRGRMRDRESYADPWEVGDRMAGHVVGEVIESAHDDWAAGEFVFGEGFWSEYAALDGDDLTPVDPSLENLSLPAYLGVLGMPGRTAYFGTLDVLEPDPGDTVVVSGAAGAVGSTVGQIASLAGARVVGFAGSDEKVRYLEDDLGFDAGINYKTTDDYRRALADAAPNGVDAYFDNVGGPISDAVFTQLNVDARVAICGQIALYNEEGVPTGPRKLPQLIAPRAHVEGFLVFDYATRFEHANDRLRDWVANDDIEHRESIVEGFANAPDAFLGLFEGDNIGKQVVKVAEPSES</sequence>
<evidence type="ECO:0000256" key="1">
    <source>
        <dbReference type="ARBA" id="ARBA00023002"/>
    </source>
</evidence>
<dbReference type="Proteomes" id="UP000011669">
    <property type="component" value="Unassembled WGS sequence"/>
</dbReference>
<keyword evidence="4" id="KW-1185">Reference proteome</keyword>
<dbReference type="Gene3D" id="3.40.50.720">
    <property type="entry name" value="NAD(P)-binding Rossmann-like Domain"/>
    <property type="match status" value="1"/>
</dbReference>
<evidence type="ECO:0000313" key="4">
    <source>
        <dbReference type="Proteomes" id="UP000011669"/>
    </source>
</evidence>
<evidence type="ECO:0000259" key="2">
    <source>
        <dbReference type="SMART" id="SM00829"/>
    </source>
</evidence>
<protein>
    <submittedName>
        <fullName evidence="3">Putative NADP-dependent oxidoreductase yncb</fullName>
    </submittedName>
</protein>
<reference evidence="3 4" key="1">
    <citation type="journal article" date="2014" name="PLoS Genet.">
        <title>Phylogenetically driven sequencing of extremely halophilic archaea reveals strategies for static and dynamic osmo-response.</title>
        <authorList>
            <person name="Becker E.A."/>
            <person name="Seitzer P.M."/>
            <person name="Tritt A."/>
            <person name="Larsen D."/>
            <person name="Krusor M."/>
            <person name="Yao A.I."/>
            <person name="Wu D."/>
            <person name="Madern D."/>
            <person name="Eisen J.A."/>
            <person name="Darling A.E."/>
            <person name="Facciotti M.T."/>
        </authorList>
    </citation>
    <scope>NUCLEOTIDE SEQUENCE [LARGE SCALE GENOMIC DNA]</scope>
    <source>
        <strain evidence="3 4">DSM 5350</strain>
    </source>
</reference>
<dbReference type="InterPro" id="IPR011032">
    <property type="entry name" value="GroES-like_sf"/>
</dbReference>
<dbReference type="AlphaFoldDB" id="M0MHT7"/>